<dbReference type="PANTHER" id="PTHR15462:SF8">
    <property type="entry name" value="SERINE PROTEASE"/>
    <property type="match status" value="1"/>
</dbReference>
<dbReference type="Gene3D" id="2.40.10.10">
    <property type="entry name" value="Trypsin-like serine proteases"/>
    <property type="match status" value="2"/>
</dbReference>
<feature type="chain" id="PRO_5045539870" evidence="2">
    <location>
        <begin position="21"/>
        <end position="239"/>
    </location>
</feature>
<feature type="signal peptide" evidence="2">
    <location>
        <begin position="1"/>
        <end position="20"/>
    </location>
</feature>
<evidence type="ECO:0000256" key="1">
    <source>
        <dbReference type="ARBA" id="ARBA00022729"/>
    </source>
</evidence>
<evidence type="ECO:0000313" key="5">
    <source>
        <dbReference type="Proteomes" id="UP000584642"/>
    </source>
</evidence>
<dbReference type="PROSITE" id="PS00134">
    <property type="entry name" value="TRYPSIN_HIS"/>
    <property type="match status" value="1"/>
</dbReference>
<dbReference type="SMART" id="SM00020">
    <property type="entry name" value="Tryp_SPc"/>
    <property type="match status" value="1"/>
</dbReference>
<keyword evidence="5" id="KW-1185">Reference proteome</keyword>
<dbReference type="InterPro" id="IPR001314">
    <property type="entry name" value="Peptidase_S1A"/>
</dbReference>
<dbReference type="InterPro" id="IPR018114">
    <property type="entry name" value="TRYPSIN_HIS"/>
</dbReference>
<dbReference type="InterPro" id="IPR050966">
    <property type="entry name" value="Glutamyl_endopeptidase"/>
</dbReference>
<gene>
    <name evidence="4" type="ORF">HND93_32620</name>
</gene>
<dbReference type="Pfam" id="PF00089">
    <property type="entry name" value="Trypsin"/>
    <property type="match status" value="1"/>
</dbReference>
<dbReference type="PANTHER" id="PTHR15462">
    <property type="entry name" value="SERINE PROTEASE"/>
    <property type="match status" value="1"/>
</dbReference>
<dbReference type="InterPro" id="IPR043504">
    <property type="entry name" value="Peptidase_S1_PA_chymotrypsin"/>
</dbReference>
<reference evidence="4 5" key="1">
    <citation type="submission" date="2020-05" db="EMBL/GenBank/DDBJ databases">
        <title>Azospirillum oleiclasticum sp. nov, a nitrogen-fixing and heavy crude oil-emulsifying bacterium isolated from the crude oil of Yumen Oilfield.</title>
        <authorList>
            <person name="Wu D."/>
            <person name="Cai M."/>
            <person name="Zhang X."/>
        </authorList>
    </citation>
    <scope>NUCLEOTIDE SEQUENCE [LARGE SCALE GENOMIC DNA]</scope>
    <source>
        <strain evidence="4 5">ROY-1-1-2</strain>
    </source>
</reference>
<keyword evidence="1 2" id="KW-0732">Signal</keyword>
<dbReference type="PROSITE" id="PS50240">
    <property type="entry name" value="TRYPSIN_DOM"/>
    <property type="match status" value="1"/>
</dbReference>
<organism evidence="4 5">
    <name type="scientific">Azospirillum oleiclasticum</name>
    <dbReference type="NCBI Taxonomy" id="2735135"/>
    <lineage>
        <taxon>Bacteria</taxon>
        <taxon>Pseudomonadati</taxon>
        <taxon>Pseudomonadota</taxon>
        <taxon>Alphaproteobacteria</taxon>
        <taxon>Rhodospirillales</taxon>
        <taxon>Azospirillaceae</taxon>
        <taxon>Azospirillum</taxon>
    </lineage>
</organism>
<sequence length="239" mass="23943">MIAHAAAVTLCLGLPTGAWAGTALPGLGGIDDRTAVDVTLPPWNAVIRVQTNLGARCTGTLVRARLVLTAAHCLFNARTGRLLPASSLHVLFGYAHGGYDAHRLVDRAVTGSGYDGRRAAGSVGADWALLTLAGDAPAGLRPLPLLGAPPPPGTAAALAGYSQDRTHVLMADRDCRITAAAVPPAPALLRHDCAGTRGTSGGPLLVREGDGWAVAGVSVAATGDGSIAVAASAFAGVVD</sequence>
<dbReference type="Proteomes" id="UP000584642">
    <property type="component" value="Unassembled WGS sequence"/>
</dbReference>
<evidence type="ECO:0000313" key="4">
    <source>
        <dbReference type="EMBL" id="NYZ24472.1"/>
    </source>
</evidence>
<dbReference type="InterPro" id="IPR001254">
    <property type="entry name" value="Trypsin_dom"/>
</dbReference>
<accession>A0ABX2TM96</accession>
<dbReference type="SUPFAM" id="SSF50494">
    <property type="entry name" value="Trypsin-like serine proteases"/>
    <property type="match status" value="1"/>
</dbReference>
<comment type="caution">
    <text evidence="4">The sequence shown here is derived from an EMBL/GenBank/DDBJ whole genome shotgun (WGS) entry which is preliminary data.</text>
</comment>
<dbReference type="InterPro" id="IPR009003">
    <property type="entry name" value="Peptidase_S1_PA"/>
</dbReference>
<protein>
    <submittedName>
        <fullName evidence="4">Trypsin-like serine protease</fullName>
    </submittedName>
</protein>
<dbReference type="EMBL" id="JABFDB010000040">
    <property type="protein sequence ID" value="NYZ24472.1"/>
    <property type="molecule type" value="Genomic_DNA"/>
</dbReference>
<dbReference type="RefSeq" id="WP_180286244.1">
    <property type="nucleotide sequence ID" value="NZ_JABFDB010000040.1"/>
</dbReference>
<evidence type="ECO:0000259" key="3">
    <source>
        <dbReference type="PROSITE" id="PS50240"/>
    </source>
</evidence>
<feature type="domain" description="Peptidase S1" evidence="3">
    <location>
        <begin position="26"/>
        <end position="239"/>
    </location>
</feature>
<dbReference type="PRINTS" id="PR00722">
    <property type="entry name" value="CHYMOTRYPSIN"/>
</dbReference>
<evidence type="ECO:0000256" key="2">
    <source>
        <dbReference type="SAM" id="SignalP"/>
    </source>
</evidence>
<proteinExistence type="predicted"/>
<name>A0ABX2TM96_9PROT</name>